<proteinExistence type="predicted"/>
<keyword evidence="2" id="KW-1185">Reference proteome</keyword>
<accession>A0A1Y4SVS1</accession>
<evidence type="ECO:0000313" key="2">
    <source>
        <dbReference type="Proteomes" id="UP000195305"/>
    </source>
</evidence>
<reference evidence="1 2" key="1">
    <citation type="journal article" date="2018" name="BMC Genomics">
        <title>Whole genome sequencing and function prediction of 133 gut anaerobes isolated from chicken caecum in pure cultures.</title>
        <authorList>
            <person name="Medvecky M."/>
            <person name="Cejkova D."/>
            <person name="Polansky O."/>
            <person name="Karasova D."/>
            <person name="Kubasova T."/>
            <person name="Cizek A."/>
            <person name="Rychlik I."/>
        </authorList>
    </citation>
    <scope>NUCLEOTIDE SEQUENCE [LARGE SCALE GENOMIC DNA]</scope>
    <source>
        <strain evidence="1 2">An13</strain>
    </source>
</reference>
<dbReference type="OrthoDB" id="1655413at2"/>
<dbReference type="EMBL" id="NFLJ01000021">
    <property type="protein sequence ID" value="OUQ34026.1"/>
    <property type="molecule type" value="Genomic_DNA"/>
</dbReference>
<sequence>MKKDRIVKLCVAVIFVSVLVVGGSIAFFRAETNATSPMSSTNLGIELMEGKTEEGTQILSDGTVVLDNVSPGATIDKQLYVENVKESPSYIRVTLTKYWEDADGVKLPEKAAEQIIVDPLDETNWIVQRDEANDEVIYMYYKAPIETGEVTTNFLNQVKIAQSGADLDNSYTNLKAKVDVEVDAIQQYAAQDAILAEWGLEVAFDQNGMITQVEE</sequence>
<gene>
    <name evidence="1" type="ORF">B5E75_08190</name>
</gene>
<evidence type="ECO:0008006" key="3">
    <source>
        <dbReference type="Google" id="ProtNLM"/>
    </source>
</evidence>
<dbReference type="Proteomes" id="UP000195305">
    <property type="component" value="Unassembled WGS sequence"/>
</dbReference>
<organism evidence="1 2">
    <name type="scientific">Massilimicrobiota timonensis</name>
    <dbReference type="NCBI Taxonomy" id="1776392"/>
    <lineage>
        <taxon>Bacteria</taxon>
        <taxon>Bacillati</taxon>
        <taxon>Bacillota</taxon>
        <taxon>Erysipelotrichia</taxon>
        <taxon>Erysipelotrichales</taxon>
        <taxon>Erysipelotrichaceae</taxon>
        <taxon>Massilimicrobiota</taxon>
    </lineage>
</organism>
<dbReference type="RefSeq" id="WP_087358262.1">
    <property type="nucleotide sequence ID" value="NZ_NFLJ01000021.1"/>
</dbReference>
<comment type="caution">
    <text evidence="1">The sequence shown here is derived from an EMBL/GenBank/DDBJ whole genome shotgun (WGS) entry which is preliminary data.</text>
</comment>
<evidence type="ECO:0000313" key="1">
    <source>
        <dbReference type="EMBL" id="OUQ34026.1"/>
    </source>
</evidence>
<name>A0A1Y4SVS1_9FIRM</name>
<dbReference type="AlphaFoldDB" id="A0A1Y4SVS1"/>
<protein>
    <recommendedName>
        <fullName evidence="3">Alternate signal-mediated exported protein</fullName>
    </recommendedName>
</protein>